<keyword evidence="11" id="KW-1185">Reference proteome</keyword>
<gene>
    <name evidence="10" type="ORF">FHS30_000265</name>
</gene>
<keyword evidence="4 10" id="KW-0378">Hydrolase</keyword>
<keyword evidence="7" id="KW-0732">Signal</keyword>
<dbReference type="Proteomes" id="UP000559987">
    <property type="component" value="Unassembled WGS sequence"/>
</dbReference>
<dbReference type="EC" id="3.4.17.13" evidence="10"/>
<feature type="domain" description="LD-carboxypeptidase C-terminal" evidence="9">
    <location>
        <begin position="240"/>
        <end position="354"/>
    </location>
</feature>
<dbReference type="InterPro" id="IPR003507">
    <property type="entry name" value="S66_fam"/>
</dbReference>
<evidence type="ECO:0000256" key="5">
    <source>
        <dbReference type="ARBA" id="ARBA00022825"/>
    </source>
</evidence>
<dbReference type="InterPro" id="IPR027478">
    <property type="entry name" value="LdcA_N"/>
</dbReference>
<dbReference type="PANTHER" id="PTHR30237:SF2">
    <property type="entry name" value="MUREIN TETRAPEPTIDE CARBOXYPEPTIDASE"/>
    <property type="match status" value="1"/>
</dbReference>
<keyword evidence="5" id="KW-0720">Serine protease</keyword>
<dbReference type="CDD" id="cd07025">
    <property type="entry name" value="Peptidase_S66"/>
    <property type="match status" value="1"/>
</dbReference>
<sequence length="370" mass="39927">MTHCGLYGKRESGMNRRNLLKALALVPLASSGAMVAANPATSRETSRVTSSVKKPRYAKRLQPGMTVGLVAPAGNSPEDQHIDFGVDIIKSLGFEVKLGSHLYQRHQYLAGTDAQRAADINAMFKDPDVDAIICTRGGFGTPRLLPLLDYEAIARNPKILLGYSDITALLNAIHLRTGLITFHGPMAGQAYSDYTVAEFDRILMGAEVPTPLGAPPPFAQRRGSAERANRITRFVGGRARGPLVGGNLTLLCTLMGTPFMPEFRGKLLFLEDIGESPYRVDRMLTQLWLAGVFEQVVGVVFGKFTDVVIDGPSFSIEAVIRDRCATLTIPVVRGLMIGHVDDQSIIPVGGMAELDGDAGTLTLLEPVLRA</sequence>
<dbReference type="SUPFAM" id="SSF52317">
    <property type="entry name" value="Class I glutamine amidotransferase-like"/>
    <property type="match status" value="1"/>
</dbReference>
<dbReference type="EMBL" id="JACHXZ010000001">
    <property type="protein sequence ID" value="MBB3167089.1"/>
    <property type="molecule type" value="Genomic_DNA"/>
</dbReference>
<evidence type="ECO:0000313" key="10">
    <source>
        <dbReference type="EMBL" id="MBB3167089.1"/>
    </source>
</evidence>
<dbReference type="InterPro" id="IPR040449">
    <property type="entry name" value="Peptidase_S66_N"/>
</dbReference>
<dbReference type="GO" id="GO:0106415">
    <property type="term" value="F:muramoyltetrapeptide carboxypeptidase activity"/>
    <property type="evidence" value="ECO:0007669"/>
    <property type="project" value="UniProtKB-EC"/>
</dbReference>
<evidence type="ECO:0000256" key="3">
    <source>
        <dbReference type="ARBA" id="ARBA00022670"/>
    </source>
</evidence>
<dbReference type="Gene3D" id="3.50.30.60">
    <property type="entry name" value="LD-carboxypeptidase A C-terminal domain-like"/>
    <property type="match status" value="1"/>
</dbReference>
<proteinExistence type="inferred from homology"/>
<evidence type="ECO:0000256" key="4">
    <source>
        <dbReference type="ARBA" id="ARBA00022801"/>
    </source>
</evidence>
<feature type="active site" description="Charge relay system" evidence="6">
    <location>
        <position position="271"/>
    </location>
</feature>
<dbReference type="PIRSF" id="PIRSF028757">
    <property type="entry name" value="LD-carboxypeptidase"/>
    <property type="match status" value="1"/>
</dbReference>
<feature type="chain" id="PRO_5033009971" evidence="7">
    <location>
        <begin position="37"/>
        <end position="370"/>
    </location>
</feature>
<reference evidence="10 11" key="1">
    <citation type="submission" date="2020-08" db="EMBL/GenBank/DDBJ databases">
        <title>Genomic Encyclopedia of Type Strains, Phase III (KMG-III): the genomes of soil and plant-associated and newly described type strains.</title>
        <authorList>
            <person name="Whitman W."/>
        </authorList>
    </citation>
    <scope>NUCLEOTIDE SEQUENCE [LARGE SCALE GENOMIC DNA]</scope>
    <source>
        <strain evidence="10 11">CECT 8571</strain>
    </source>
</reference>
<accession>A0A839UKH6</accession>
<dbReference type="GO" id="GO:0008236">
    <property type="term" value="F:serine-type peptidase activity"/>
    <property type="evidence" value="ECO:0007669"/>
    <property type="project" value="UniProtKB-KW"/>
</dbReference>
<feature type="signal peptide" evidence="7">
    <location>
        <begin position="1"/>
        <end position="36"/>
    </location>
</feature>
<dbReference type="AlphaFoldDB" id="A0A839UKH6"/>
<evidence type="ECO:0000256" key="7">
    <source>
        <dbReference type="SAM" id="SignalP"/>
    </source>
</evidence>
<feature type="active site" description="Nucleophile" evidence="6">
    <location>
        <position position="164"/>
    </location>
</feature>
<comment type="similarity">
    <text evidence="1">Belongs to the peptidase S66 family.</text>
</comment>
<evidence type="ECO:0000256" key="1">
    <source>
        <dbReference type="ARBA" id="ARBA00010233"/>
    </source>
</evidence>
<organism evidence="10 11">
    <name type="scientific">Simiduia aestuariiviva</name>
    <dbReference type="NCBI Taxonomy" id="1510459"/>
    <lineage>
        <taxon>Bacteria</taxon>
        <taxon>Pseudomonadati</taxon>
        <taxon>Pseudomonadota</taxon>
        <taxon>Gammaproteobacteria</taxon>
        <taxon>Cellvibrionales</taxon>
        <taxon>Cellvibrionaceae</taxon>
        <taxon>Simiduia</taxon>
    </lineage>
</organism>
<comment type="caution">
    <text evidence="10">The sequence shown here is derived from an EMBL/GenBank/DDBJ whole genome shotgun (WGS) entry which is preliminary data.</text>
</comment>
<dbReference type="InterPro" id="IPR029062">
    <property type="entry name" value="Class_I_gatase-like"/>
</dbReference>
<feature type="active site" description="Charge relay system" evidence="6">
    <location>
        <position position="339"/>
    </location>
</feature>
<dbReference type="GO" id="GO:0006508">
    <property type="term" value="P:proteolysis"/>
    <property type="evidence" value="ECO:0007669"/>
    <property type="project" value="UniProtKB-KW"/>
</dbReference>
<evidence type="ECO:0000259" key="9">
    <source>
        <dbReference type="Pfam" id="PF17676"/>
    </source>
</evidence>
<dbReference type="InterPro" id="IPR027461">
    <property type="entry name" value="Carboxypeptidase_A_C_sf"/>
</dbReference>
<dbReference type="SUPFAM" id="SSF141986">
    <property type="entry name" value="LD-carboxypeptidase A C-terminal domain-like"/>
    <property type="match status" value="1"/>
</dbReference>
<keyword evidence="3" id="KW-0645">Protease</keyword>
<dbReference type="Pfam" id="PF17676">
    <property type="entry name" value="Peptidase_S66C"/>
    <property type="match status" value="1"/>
</dbReference>
<dbReference type="Pfam" id="PF02016">
    <property type="entry name" value="Peptidase_S66"/>
    <property type="match status" value="1"/>
</dbReference>
<dbReference type="InterPro" id="IPR040921">
    <property type="entry name" value="Peptidase_S66C"/>
</dbReference>
<evidence type="ECO:0000259" key="8">
    <source>
        <dbReference type="Pfam" id="PF02016"/>
    </source>
</evidence>
<keyword evidence="2 10" id="KW-0121">Carboxypeptidase</keyword>
<feature type="domain" description="LD-carboxypeptidase N-terminal" evidence="8">
    <location>
        <begin position="67"/>
        <end position="184"/>
    </location>
</feature>
<evidence type="ECO:0000256" key="6">
    <source>
        <dbReference type="PIRSR" id="PIRSR028757-1"/>
    </source>
</evidence>
<evidence type="ECO:0000313" key="11">
    <source>
        <dbReference type="Proteomes" id="UP000559987"/>
    </source>
</evidence>
<protein>
    <submittedName>
        <fullName evidence="10">Muramoyltetrapeptide carboxypeptidase</fullName>
        <ecNumber evidence="10">3.4.17.13</ecNumber>
    </submittedName>
</protein>
<evidence type="ECO:0000256" key="2">
    <source>
        <dbReference type="ARBA" id="ARBA00022645"/>
    </source>
</evidence>
<dbReference type="RefSeq" id="WP_246341107.1">
    <property type="nucleotide sequence ID" value="NZ_JACHXZ010000001.1"/>
</dbReference>
<name>A0A839UKH6_9GAMM</name>
<dbReference type="PANTHER" id="PTHR30237">
    <property type="entry name" value="MURAMOYLTETRAPEPTIDE CARBOXYPEPTIDASE"/>
    <property type="match status" value="1"/>
</dbReference>
<dbReference type="Gene3D" id="3.40.50.10740">
    <property type="entry name" value="Class I glutamine amidotransferase-like"/>
    <property type="match status" value="1"/>
</dbReference>